<protein>
    <submittedName>
        <fullName evidence="3">Phosphodiesterase</fullName>
    </submittedName>
</protein>
<dbReference type="InterPro" id="IPR029052">
    <property type="entry name" value="Metallo-depent_PP-like"/>
</dbReference>
<dbReference type="GO" id="GO:0016791">
    <property type="term" value="F:phosphatase activity"/>
    <property type="evidence" value="ECO:0007669"/>
    <property type="project" value="TreeGrafter"/>
</dbReference>
<dbReference type="InterPro" id="IPR011152">
    <property type="entry name" value="Pesterase_MJ0912"/>
</dbReference>
<evidence type="ECO:0000259" key="2">
    <source>
        <dbReference type="Pfam" id="PF12850"/>
    </source>
</evidence>
<dbReference type="PIRSF" id="PIRSF000883">
    <property type="entry name" value="Pesterase_MJ0912"/>
    <property type="match status" value="1"/>
</dbReference>
<evidence type="ECO:0000313" key="3">
    <source>
        <dbReference type="EMBL" id="KHD85490.1"/>
    </source>
</evidence>
<evidence type="ECO:0000256" key="1">
    <source>
        <dbReference type="ARBA" id="ARBA00008950"/>
    </source>
</evidence>
<dbReference type="AlphaFoldDB" id="A0A0A6VB48"/>
<reference evidence="3 4" key="1">
    <citation type="submission" date="2014-10" db="EMBL/GenBank/DDBJ databases">
        <title>Draft genome of phytase producing Bacillus ginsengihumi strain M2.11.</title>
        <authorList>
            <person name="Toymentseva A."/>
            <person name="Boulygina E.A."/>
            <person name="Kazakov S.V."/>
            <person name="Kayumov I."/>
            <person name="Suleimanova A.D."/>
            <person name="Mardanova A.M."/>
            <person name="Maria S.N."/>
            <person name="Sergey M.Y."/>
            <person name="Sharipova M.R."/>
        </authorList>
    </citation>
    <scope>NUCLEOTIDE SEQUENCE [LARGE SCALE GENOMIC DNA]</scope>
    <source>
        <strain evidence="3 4">M2.11</strain>
    </source>
</reference>
<dbReference type="STRING" id="363870.NG54_08935"/>
<sequence length="239" mass="27157">MKIAFISDIHGNAVALEAVLEDIQLQKVDQIYVLGDICFRGPEPQRSLDLVRSLHTEVIKGNADEWVVRGIRKGEVPDSAYEIMNKERNWIVHHLTSEAIEYLQQLPTNLKVVHENVSIHGFHATPVSLFENIFPNASDEEIENKLLVEDADISLYAHIHKPYIRTINSKTIINLGSVGLPFDGIKKASYALVEVDQQFVQSSIRRVSFDVDKVINQFKQSDYPNKEKLIDILSRAKND</sequence>
<dbReference type="Gene3D" id="3.60.21.10">
    <property type="match status" value="1"/>
</dbReference>
<dbReference type="RefSeq" id="WP_035354519.1">
    <property type="nucleotide sequence ID" value="NZ_JBCNGA010000024.1"/>
</dbReference>
<dbReference type="Pfam" id="PF12850">
    <property type="entry name" value="Metallophos_2"/>
    <property type="match status" value="1"/>
</dbReference>
<evidence type="ECO:0000313" key="4">
    <source>
        <dbReference type="Proteomes" id="UP000030588"/>
    </source>
</evidence>
<gene>
    <name evidence="3" type="ORF">NG54_08935</name>
</gene>
<dbReference type="PANTHER" id="PTHR42850:SF2">
    <property type="entry name" value="BLL5683 PROTEIN"/>
    <property type="match status" value="1"/>
</dbReference>
<proteinExistence type="inferred from homology"/>
<name>A0A0A6VB48_9BACI</name>
<dbReference type="OrthoDB" id="9813918at2"/>
<dbReference type="PANTHER" id="PTHR42850">
    <property type="entry name" value="METALLOPHOSPHOESTERASE"/>
    <property type="match status" value="1"/>
</dbReference>
<dbReference type="EMBL" id="JRUN01000022">
    <property type="protein sequence ID" value="KHD85490.1"/>
    <property type="molecule type" value="Genomic_DNA"/>
</dbReference>
<comment type="caution">
    <text evidence="3">The sequence shown here is derived from an EMBL/GenBank/DDBJ whole genome shotgun (WGS) entry which is preliminary data.</text>
</comment>
<dbReference type="SUPFAM" id="SSF56300">
    <property type="entry name" value="Metallo-dependent phosphatases"/>
    <property type="match status" value="1"/>
</dbReference>
<organism evidence="3 4">
    <name type="scientific">Heyndrickxia ginsengihumi</name>
    <dbReference type="NCBI Taxonomy" id="363870"/>
    <lineage>
        <taxon>Bacteria</taxon>
        <taxon>Bacillati</taxon>
        <taxon>Bacillota</taxon>
        <taxon>Bacilli</taxon>
        <taxon>Bacillales</taxon>
        <taxon>Bacillaceae</taxon>
        <taxon>Heyndrickxia</taxon>
    </lineage>
</organism>
<dbReference type="InterPro" id="IPR050126">
    <property type="entry name" value="Ap4A_hydrolase"/>
</dbReference>
<dbReference type="Proteomes" id="UP000030588">
    <property type="component" value="Unassembled WGS sequence"/>
</dbReference>
<comment type="similarity">
    <text evidence="1">Belongs to the metallophosphoesterase superfamily. YfcE family.</text>
</comment>
<feature type="domain" description="Calcineurin-like phosphoesterase" evidence="2">
    <location>
        <begin position="1"/>
        <end position="197"/>
    </location>
</feature>
<dbReference type="InterPro" id="IPR024654">
    <property type="entry name" value="Calcineurin-like_PHP_lpxH"/>
</dbReference>
<dbReference type="GO" id="GO:0005737">
    <property type="term" value="C:cytoplasm"/>
    <property type="evidence" value="ECO:0007669"/>
    <property type="project" value="TreeGrafter"/>
</dbReference>
<accession>A0A0A6VB48</accession>